<keyword evidence="3" id="KW-1185">Reference proteome</keyword>
<dbReference type="Proteomes" id="UP000007635">
    <property type="component" value="Chromosome II"/>
</dbReference>
<sequence length="153" mass="16660">MWLIEAAGSSRVSGQRSSHRDGSPAGLWGSVVLWGRWRAAVGMKICSTTSFWRMKGSEGRGTRRASTEAAGEACRRAADTGPPTGPSCPLRKRMKALEALLALIHNSPHDDPQSALLQEHTEKLRAKFRQVCSMLSVPTDFSDYTRTPAGTSF</sequence>
<name>A0AAQ4S7Q2_GASAC</name>
<evidence type="ECO:0000313" key="2">
    <source>
        <dbReference type="Ensembl" id="ENSGACP00000071047.1"/>
    </source>
</evidence>
<reference evidence="2" key="2">
    <citation type="submission" date="2025-08" db="UniProtKB">
        <authorList>
            <consortium name="Ensembl"/>
        </authorList>
    </citation>
    <scope>IDENTIFICATION</scope>
</reference>
<reference evidence="2" key="3">
    <citation type="submission" date="2025-09" db="UniProtKB">
        <authorList>
            <consortium name="Ensembl"/>
        </authorList>
    </citation>
    <scope>IDENTIFICATION</scope>
</reference>
<reference evidence="2 3" key="1">
    <citation type="journal article" date="2021" name="G3 (Bethesda)">
        <title>Improved contiguity of the threespine stickleback genome using long-read sequencing.</title>
        <authorList>
            <person name="Nath S."/>
            <person name="Shaw D.E."/>
            <person name="White M.A."/>
        </authorList>
    </citation>
    <scope>NUCLEOTIDE SEQUENCE [LARGE SCALE GENOMIC DNA]</scope>
    <source>
        <strain evidence="2 3">Lake Benthic</strain>
    </source>
</reference>
<proteinExistence type="predicted"/>
<protein>
    <submittedName>
        <fullName evidence="2">Uncharacterized protein</fullName>
    </submittedName>
</protein>
<dbReference type="GeneTree" id="ENSGT01030000239229"/>
<accession>A0AAQ4S7Q2</accession>
<feature type="region of interest" description="Disordered" evidence="1">
    <location>
        <begin position="56"/>
        <end position="89"/>
    </location>
</feature>
<evidence type="ECO:0000256" key="1">
    <source>
        <dbReference type="SAM" id="MobiDB-lite"/>
    </source>
</evidence>
<evidence type="ECO:0000313" key="3">
    <source>
        <dbReference type="Proteomes" id="UP000007635"/>
    </source>
</evidence>
<organism evidence="2 3">
    <name type="scientific">Gasterosteus aculeatus aculeatus</name>
    <name type="common">three-spined stickleback</name>
    <dbReference type="NCBI Taxonomy" id="481459"/>
    <lineage>
        <taxon>Eukaryota</taxon>
        <taxon>Metazoa</taxon>
        <taxon>Chordata</taxon>
        <taxon>Craniata</taxon>
        <taxon>Vertebrata</taxon>
        <taxon>Euteleostomi</taxon>
        <taxon>Actinopterygii</taxon>
        <taxon>Neopterygii</taxon>
        <taxon>Teleostei</taxon>
        <taxon>Neoteleostei</taxon>
        <taxon>Acanthomorphata</taxon>
        <taxon>Eupercaria</taxon>
        <taxon>Perciformes</taxon>
        <taxon>Cottioidei</taxon>
        <taxon>Gasterosteales</taxon>
        <taxon>Gasterosteidae</taxon>
        <taxon>Gasterosteus</taxon>
    </lineage>
</organism>
<dbReference type="AlphaFoldDB" id="A0AAQ4S7Q2"/>
<dbReference type="Ensembl" id="ENSGACT00000081618.1">
    <property type="protein sequence ID" value="ENSGACP00000071047.1"/>
    <property type="gene ID" value="ENSGACG00000014182.2"/>
</dbReference>